<dbReference type="EMBL" id="LSSM01003415">
    <property type="protein sequence ID" value="OMJ17965.1"/>
    <property type="molecule type" value="Genomic_DNA"/>
</dbReference>
<dbReference type="AlphaFoldDB" id="A0A1R1XTM6"/>
<evidence type="ECO:0000313" key="2">
    <source>
        <dbReference type="Proteomes" id="UP000187429"/>
    </source>
</evidence>
<sequence>MADISIAFERWTCAQRLCQNVLNESVPPISRRPSSGIAVLRIVDRCLHYPQPRIVCLSVYNTDQKK</sequence>
<proteinExistence type="predicted"/>
<accession>A0A1R1XTM6</accession>
<comment type="caution">
    <text evidence="1">The sequence shown here is derived from an EMBL/GenBank/DDBJ whole genome shotgun (WGS) entry which is preliminary data.</text>
</comment>
<name>A0A1R1XTM6_9FUNG</name>
<organism evidence="1 2">
    <name type="scientific">Smittium culicis</name>
    <dbReference type="NCBI Taxonomy" id="133412"/>
    <lineage>
        <taxon>Eukaryota</taxon>
        <taxon>Fungi</taxon>
        <taxon>Fungi incertae sedis</taxon>
        <taxon>Zoopagomycota</taxon>
        <taxon>Kickxellomycotina</taxon>
        <taxon>Harpellomycetes</taxon>
        <taxon>Harpellales</taxon>
        <taxon>Legeriomycetaceae</taxon>
        <taxon>Smittium</taxon>
    </lineage>
</organism>
<evidence type="ECO:0000313" key="1">
    <source>
        <dbReference type="EMBL" id="OMJ17965.1"/>
    </source>
</evidence>
<reference evidence="2" key="1">
    <citation type="submission" date="2017-01" db="EMBL/GenBank/DDBJ databases">
        <authorList>
            <person name="Wang Y."/>
            <person name="White M."/>
            <person name="Kvist S."/>
            <person name="Moncalvo J.-M."/>
        </authorList>
    </citation>
    <scope>NUCLEOTIDE SEQUENCE [LARGE SCALE GENOMIC DNA]</scope>
    <source>
        <strain evidence="2">ID-206-W2</strain>
    </source>
</reference>
<dbReference type="Proteomes" id="UP000187429">
    <property type="component" value="Unassembled WGS sequence"/>
</dbReference>
<protein>
    <submittedName>
        <fullName evidence="1">Uncharacterized protein</fullName>
    </submittedName>
</protein>
<gene>
    <name evidence="1" type="ORF">AYI69_g7223</name>
</gene>
<keyword evidence="2" id="KW-1185">Reference proteome</keyword>
<dbReference type="OrthoDB" id="10487251at2759"/>